<name>A0A3N0DTQ6_9ACTN</name>
<reference evidence="2 3" key="1">
    <citation type="submission" date="2018-11" db="EMBL/GenBank/DDBJ databases">
        <authorList>
            <person name="Li F."/>
        </authorList>
    </citation>
    <scope>NUCLEOTIDE SEQUENCE [LARGE SCALE GENOMIC DNA]</scope>
    <source>
        <strain evidence="2 3">KIS18-7</strain>
    </source>
</reference>
<keyword evidence="1" id="KW-1133">Transmembrane helix</keyword>
<keyword evidence="3" id="KW-1185">Reference proteome</keyword>
<feature type="transmembrane region" description="Helical" evidence="1">
    <location>
        <begin position="108"/>
        <end position="128"/>
    </location>
</feature>
<evidence type="ECO:0000313" key="2">
    <source>
        <dbReference type="EMBL" id="RNL79002.1"/>
    </source>
</evidence>
<feature type="transmembrane region" description="Helical" evidence="1">
    <location>
        <begin position="37"/>
        <end position="61"/>
    </location>
</feature>
<sequence>MRATRVLLGAAGVAIAAYGVSLLLDLGFANLRATLEWLVGGVLLHDAVLAPLTIVVGAVFVRARRAGLRIAPLVIGGVVLASVSIAAIPVLGRFGERADNATLLDRNYLVGWLVFAGVTVAVSLVLLVRGRQRP</sequence>
<keyword evidence="1" id="KW-0812">Transmembrane</keyword>
<evidence type="ECO:0000256" key="1">
    <source>
        <dbReference type="SAM" id="Phobius"/>
    </source>
</evidence>
<dbReference type="RefSeq" id="WP_123233504.1">
    <property type="nucleotide sequence ID" value="NZ_RJSG01000002.1"/>
</dbReference>
<dbReference type="AlphaFoldDB" id="A0A3N0DTQ6"/>
<keyword evidence="1" id="KW-0472">Membrane</keyword>
<organism evidence="2 3">
    <name type="scientific">Nocardioides marmorisolisilvae</name>
    <dbReference type="NCBI Taxonomy" id="1542737"/>
    <lineage>
        <taxon>Bacteria</taxon>
        <taxon>Bacillati</taxon>
        <taxon>Actinomycetota</taxon>
        <taxon>Actinomycetes</taxon>
        <taxon>Propionibacteriales</taxon>
        <taxon>Nocardioidaceae</taxon>
        <taxon>Nocardioides</taxon>
    </lineage>
</organism>
<accession>A0A3N0DTQ6</accession>
<dbReference type="OrthoDB" id="4559029at2"/>
<feature type="transmembrane region" description="Helical" evidence="1">
    <location>
        <begin position="68"/>
        <end position="88"/>
    </location>
</feature>
<gene>
    <name evidence="2" type="ORF">EFL95_08125</name>
</gene>
<comment type="caution">
    <text evidence="2">The sequence shown here is derived from an EMBL/GenBank/DDBJ whole genome shotgun (WGS) entry which is preliminary data.</text>
</comment>
<protein>
    <submittedName>
        <fullName evidence="2">Uncharacterized protein</fullName>
    </submittedName>
</protein>
<dbReference type="EMBL" id="RJSG01000002">
    <property type="protein sequence ID" value="RNL79002.1"/>
    <property type="molecule type" value="Genomic_DNA"/>
</dbReference>
<dbReference type="Proteomes" id="UP000277094">
    <property type="component" value="Unassembled WGS sequence"/>
</dbReference>
<evidence type="ECO:0000313" key="3">
    <source>
        <dbReference type="Proteomes" id="UP000277094"/>
    </source>
</evidence>
<proteinExistence type="predicted"/>